<dbReference type="InterPro" id="IPR050879">
    <property type="entry name" value="Acyltransferase_3"/>
</dbReference>
<organism evidence="4 5">
    <name type="scientific">Serinibacter salmoneus</name>
    <dbReference type="NCBI Taxonomy" id="556530"/>
    <lineage>
        <taxon>Bacteria</taxon>
        <taxon>Bacillati</taxon>
        <taxon>Actinomycetota</taxon>
        <taxon>Actinomycetes</taxon>
        <taxon>Micrococcales</taxon>
        <taxon>Beutenbergiaceae</taxon>
        <taxon>Serinibacter</taxon>
    </lineage>
</organism>
<dbReference type="InterPro" id="IPR043968">
    <property type="entry name" value="SGNH"/>
</dbReference>
<evidence type="ECO:0000313" key="4">
    <source>
        <dbReference type="EMBL" id="PFG19894.1"/>
    </source>
</evidence>
<sequence length="715" mass="76127">MRSSAHASPPKKALRRDIQGIRALAVVVVFLDHLLGWPHGGFAGVDMFFVISGFLITGLLLREYEGTGHISFLRFYGNRIKRIVPAATVVLLVTVALGYLIFPASRAQSVTWDAVWSFLFGQNWNLALEGTDYFGQGAAVSPLQHYWSLSVEEQFYFVWPWLLLGLLLLYARFRPVTARSTRLLAGGSIGIVSVSSFVWAMIESTASPTFAYFSTLTRGWELGIGAAIAVAAPAIGRSLAGRAGARTLLSWAGLAIMVVSVFVITPESVWPAPWALLPVLGAAMAIAAGIGDEPQHAVILTNPVSKYIGDISYSLYLWHFPAIVFGMTLFPGSGSLGYALTLVVGFALAVASYHAIEKPIHQSPLFKKPRAREAWKSWRSQYADSMKYGATGFLAVTTAVLAFVAITVTAPTTAPVVAATTAAPIDGSEGTEKEQPSVGPAQLEVTQALEDALGTSAWPEAVVEQIGTGSGMSEEFSECADPATAPDGGCTWGDGERTAVLLGDSTAAAYAPILVDILTDQGWTVRSLAMNGCEFSTLDLTSGGAAERCADWKEEADQLVQETQPDAVIITTQFSISTITGTTGNLPVEDWTTGFTEAVQAVVGSTEKVVLLTPAPYEKQVSECYSTLSAPADCVSTPTQGYLDRASVVRDLAGADPTIEAIESQDWFCVDGLCPAFAQDELTKADTVHPYQPYLTAIRPAIEDALLGALELGAA</sequence>
<dbReference type="GO" id="GO:0009103">
    <property type="term" value="P:lipopolysaccharide biosynthetic process"/>
    <property type="evidence" value="ECO:0007669"/>
    <property type="project" value="TreeGrafter"/>
</dbReference>
<keyword evidence="1" id="KW-0812">Transmembrane</keyword>
<protein>
    <submittedName>
        <fullName evidence="4">Peptidoglycan/LPS O-acetylase OafA/YrhL</fullName>
    </submittedName>
</protein>
<keyword evidence="1" id="KW-0472">Membrane</keyword>
<feature type="transmembrane region" description="Helical" evidence="1">
    <location>
        <begin position="311"/>
        <end position="330"/>
    </location>
</feature>
<comment type="caution">
    <text evidence="4">The sequence shown here is derived from an EMBL/GenBank/DDBJ whole genome shotgun (WGS) entry which is preliminary data.</text>
</comment>
<dbReference type="AlphaFoldDB" id="A0A2A9CZP7"/>
<feature type="transmembrane region" description="Helical" evidence="1">
    <location>
        <begin position="271"/>
        <end position="290"/>
    </location>
</feature>
<feature type="transmembrane region" description="Helical" evidence="1">
    <location>
        <begin position="20"/>
        <end position="37"/>
    </location>
</feature>
<feature type="transmembrane region" description="Helical" evidence="1">
    <location>
        <begin position="154"/>
        <end position="171"/>
    </location>
</feature>
<feature type="transmembrane region" description="Helical" evidence="1">
    <location>
        <begin position="247"/>
        <end position="265"/>
    </location>
</feature>
<feature type="transmembrane region" description="Helical" evidence="1">
    <location>
        <begin position="336"/>
        <end position="356"/>
    </location>
</feature>
<keyword evidence="1" id="KW-1133">Transmembrane helix</keyword>
<accession>A0A2A9CZP7</accession>
<dbReference type="PANTHER" id="PTHR23028">
    <property type="entry name" value="ACETYLTRANSFERASE"/>
    <property type="match status" value="1"/>
</dbReference>
<feature type="domain" description="Acyltransferase 3" evidence="2">
    <location>
        <begin position="17"/>
        <end position="352"/>
    </location>
</feature>
<evidence type="ECO:0000259" key="3">
    <source>
        <dbReference type="Pfam" id="PF19040"/>
    </source>
</evidence>
<feature type="transmembrane region" description="Helical" evidence="1">
    <location>
        <begin position="43"/>
        <end position="62"/>
    </location>
</feature>
<gene>
    <name evidence="4" type="ORF">ATL40_1471</name>
</gene>
<dbReference type="SUPFAM" id="SSF52266">
    <property type="entry name" value="SGNH hydrolase"/>
    <property type="match status" value="1"/>
</dbReference>
<feature type="domain" description="SGNH" evidence="3">
    <location>
        <begin position="479"/>
        <end position="695"/>
    </location>
</feature>
<dbReference type="Pfam" id="PF19040">
    <property type="entry name" value="SGNH"/>
    <property type="match status" value="1"/>
</dbReference>
<feature type="transmembrane region" description="Helical" evidence="1">
    <location>
        <begin position="83"/>
        <end position="102"/>
    </location>
</feature>
<dbReference type="GO" id="GO:0016747">
    <property type="term" value="F:acyltransferase activity, transferring groups other than amino-acyl groups"/>
    <property type="evidence" value="ECO:0007669"/>
    <property type="project" value="InterPro"/>
</dbReference>
<dbReference type="InterPro" id="IPR002656">
    <property type="entry name" value="Acyl_transf_3_dom"/>
</dbReference>
<evidence type="ECO:0000259" key="2">
    <source>
        <dbReference type="Pfam" id="PF01757"/>
    </source>
</evidence>
<feature type="transmembrane region" description="Helical" evidence="1">
    <location>
        <begin position="388"/>
        <end position="408"/>
    </location>
</feature>
<feature type="transmembrane region" description="Helical" evidence="1">
    <location>
        <begin position="183"/>
        <end position="202"/>
    </location>
</feature>
<dbReference type="EMBL" id="PDJD01000001">
    <property type="protein sequence ID" value="PFG19894.1"/>
    <property type="molecule type" value="Genomic_DNA"/>
</dbReference>
<dbReference type="GO" id="GO:0016020">
    <property type="term" value="C:membrane"/>
    <property type="evidence" value="ECO:0007669"/>
    <property type="project" value="TreeGrafter"/>
</dbReference>
<dbReference type="Pfam" id="PF01757">
    <property type="entry name" value="Acyl_transf_3"/>
    <property type="match status" value="1"/>
</dbReference>
<evidence type="ECO:0000256" key="1">
    <source>
        <dbReference type="SAM" id="Phobius"/>
    </source>
</evidence>
<reference evidence="4 5" key="1">
    <citation type="submission" date="2017-10" db="EMBL/GenBank/DDBJ databases">
        <title>Sequencing the genomes of 1000 actinobacteria strains.</title>
        <authorList>
            <person name="Klenk H.-P."/>
        </authorList>
    </citation>
    <scope>NUCLEOTIDE SEQUENCE [LARGE SCALE GENOMIC DNA]</scope>
    <source>
        <strain evidence="4 5">DSM 21801</strain>
    </source>
</reference>
<proteinExistence type="predicted"/>
<evidence type="ECO:0000313" key="5">
    <source>
        <dbReference type="Proteomes" id="UP000224915"/>
    </source>
</evidence>
<name>A0A2A9CZP7_9MICO</name>
<feature type="transmembrane region" description="Helical" evidence="1">
    <location>
        <begin position="222"/>
        <end position="240"/>
    </location>
</feature>
<dbReference type="Proteomes" id="UP000224915">
    <property type="component" value="Unassembled WGS sequence"/>
</dbReference>
<dbReference type="PANTHER" id="PTHR23028:SF53">
    <property type="entry name" value="ACYL_TRANSF_3 DOMAIN-CONTAINING PROTEIN"/>
    <property type="match status" value="1"/>
</dbReference>
<keyword evidence="5" id="KW-1185">Reference proteome</keyword>